<dbReference type="RefSeq" id="WP_221006447.1">
    <property type="nucleotide sequence ID" value="NZ_CP081150.1"/>
</dbReference>
<dbReference type="Pfam" id="PF02129">
    <property type="entry name" value="Peptidase_S15"/>
    <property type="match status" value="1"/>
</dbReference>
<evidence type="ECO:0000259" key="3">
    <source>
        <dbReference type="Pfam" id="PF02129"/>
    </source>
</evidence>
<evidence type="ECO:0000256" key="2">
    <source>
        <dbReference type="SAM" id="SignalP"/>
    </source>
</evidence>
<dbReference type="Gene3D" id="3.40.50.1820">
    <property type="entry name" value="alpha/beta hydrolase"/>
    <property type="match status" value="1"/>
</dbReference>
<evidence type="ECO:0000313" key="4">
    <source>
        <dbReference type="EMBL" id="QZA78073.1"/>
    </source>
</evidence>
<sequence length="384" mass="42140">MNKLKLFLSTAVLSLSAMAADDMPLRADLNEQVLMIPVGKTFYGGDISLETTFFKPDGDGPFPLIVINEGKTLGNPSFQPRARYPLIASEFLKRGYAVALPMQRGFSKSGGSSMYLDGGCRRLYESTLKQTEDIKALIQVLGQRADINANQIIVSGQSFGGISTLGLAAEPPHGVKLLINFAGGVKQEGCEWENALKHTAGKLGENAKLTSIWFYGENDSLFPLDLTQQMLANYNKTKQTAEFINFGKYRDDAHGMFGSKDGFDTIWWPVVEKKLTELNMPTAVVSSKYEAKTVVASGYAEMTELDKFPTHAKAKCKELYADVVTNKPSPRAVAIADNGSCGFSWGEPDAKNAQQVAVHYCKQKAKDSECKLYLLDDKVVWPKS</sequence>
<dbReference type="InterPro" id="IPR029058">
    <property type="entry name" value="AB_hydrolase_fold"/>
</dbReference>
<proteinExistence type="predicted"/>
<keyword evidence="1 4" id="KW-0378">Hydrolase</keyword>
<evidence type="ECO:0000313" key="5">
    <source>
        <dbReference type="Proteomes" id="UP000825679"/>
    </source>
</evidence>
<organism evidence="4 5">
    <name type="scientific">Deefgea tanakiae</name>
    <dbReference type="NCBI Taxonomy" id="2865840"/>
    <lineage>
        <taxon>Bacteria</taxon>
        <taxon>Pseudomonadati</taxon>
        <taxon>Pseudomonadota</taxon>
        <taxon>Betaproteobacteria</taxon>
        <taxon>Neisseriales</taxon>
        <taxon>Chitinibacteraceae</taxon>
        <taxon>Deefgea</taxon>
    </lineage>
</organism>
<feature type="chain" id="PRO_5045305249" evidence="2">
    <location>
        <begin position="20"/>
        <end position="384"/>
    </location>
</feature>
<dbReference type="SUPFAM" id="SSF53474">
    <property type="entry name" value="alpha/beta-Hydrolases"/>
    <property type="match status" value="1"/>
</dbReference>
<accession>A0ABX8Z678</accession>
<dbReference type="PANTHER" id="PTHR22946:SF9">
    <property type="entry name" value="POLYKETIDE TRANSFERASE AF380"/>
    <property type="match status" value="1"/>
</dbReference>
<dbReference type="PANTHER" id="PTHR22946">
    <property type="entry name" value="DIENELACTONE HYDROLASE DOMAIN-CONTAINING PROTEIN-RELATED"/>
    <property type="match status" value="1"/>
</dbReference>
<dbReference type="EMBL" id="CP081150">
    <property type="protein sequence ID" value="QZA78073.1"/>
    <property type="molecule type" value="Genomic_DNA"/>
</dbReference>
<dbReference type="GO" id="GO:0016787">
    <property type="term" value="F:hydrolase activity"/>
    <property type="evidence" value="ECO:0007669"/>
    <property type="project" value="UniProtKB-KW"/>
</dbReference>
<keyword evidence="5" id="KW-1185">Reference proteome</keyword>
<dbReference type="Proteomes" id="UP000825679">
    <property type="component" value="Chromosome"/>
</dbReference>
<reference evidence="4 5" key="1">
    <citation type="submission" date="2021-08" db="EMBL/GenBank/DDBJ databases">
        <title>complete genome sequencing of Deefgea sp. D25.</title>
        <authorList>
            <person name="Bae J.-W."/>
            <person name="Gim D.-H."/>
        </authorList>
    </citation>
    <scope>NUCLEOTIDE SEQUENCE [LARGE SCALE GENOMIC DNA]</scope>
    <source>
        <strain evidence="4 5">D25</strain>
    </source>
</reference>
<feature type="domain" description="Xaa-Pro dipeptidyl-peptidase-like" evidence="3">
    <location>
        <begin position="47"/>
        <end position="195"/>
    </location>
</feature>
<dbReference type="InterPro" id="IPR000383">
    <property type="entry name" value="Xaa-Pro-like_dom"/>
</dbReference>
<name>A0ABX8Z678_9NEIS</name>
<keyword evidence="2" id="KW-0732">Signal</keyword>
<gene>
    <name evidence="4" type="ORF">K4H28_01110</name>
</gene>
<protein>
    <submittedName>
        <fullName evidence="4">Alpha/beta hydrolase</fullName>
    </submittedName>
</protein>
<feature type="signal peptide" evidence="2">
    <location>
        <begin position="1"/>
        <end position="19"/>
    </location>
</feature>
<evidence type="ECO:0000256" key="1">
    <source>
        <dbReference type="ARBA" id="ARBA00022801"/>
    </source>
</evidence>
<dbReference type="InterPro" id="IPR050261">
    <property type="entry name" value="FrsA_esterase"/>
</dbReference>